<keyword evidence="3" id="KW-1185">Reference proteome</keyword>
<dbReference type="AlphaFoldDB" id="A0A4Y2D1A1"/>
<feature type="non-terminal residue" evidence="2">
    <location>
        <position position="1"/>
    </location>
</feature>
<evidence type="ECO:0000313" key="2">
    <source>
        <dbReference type="EMBL" id="GBM09768.1"/>
    </source>
</evidence>
<accession>A0A4Y2D1A1</accession>
<proteinExistence type="predicted"/>
<dbReference type="Proteomes" id="UP000499080">
    <property type="component" value="Unassembled WGS sequence"/>
</dbReference>
<feature type="compositionally biased region" description="Basic residues" evidence="1">
    <location>
        <begin position="130"/>
        <end position="139"/>
    </location>
</feature>
<name>A0A4Y2D1A1_ARAVE</name>
<evidence type="ECO:0008006" key="4">
    <source>
        <dbReference type="Google" id="ProtNLM"/>
    </source>
</evidence>
<evidence type="ECO:0000313" key="3">
    <source>
        <dbReference type="Proteomes" id="UP000499080"/>
    </source>
</evidence>
<dbReference type="EMBL" id="BGPR01164971">
    <property type="protein sequence ID" value="GBM09768.1"/>
    <property type="molecule type" value="Genomic_DNA"/>
</dbReference>
<feature type="region of interest" description="Disordered" evidence="1">
    <location>
        <begin position="129"/>
        <end position="164"/>
    </location>
</feature>
<reference evidence="2 3" key="1">
    <citation type="journal article" date="2019" name="Sci. Rep.">
        <title>Orb-weaving spider Araneus ventricosus genome elucidates the spidroin gene catalogue.</title>
        <authorList>
            <person name="Kono N."/>
            <person name="Nakamura H."/>
            <person name="Ohtoshi R."/>
            <person name="Moran D.A.P."/>
            <person name="Shinohara A."/>
            <person name="Yoshida Y."/>
            <person name="Fujiwara M."/>
            <person name="Mori M."/>
            <person name="Tomita M."/>
            <person name="Arakawa K."/>
        </authorList>
    </citation>
    <scope>NUCLEOTIDE SEQUENCE [LARGE SCALE GENOMIC DNA]</scope>
</reference>
<evidence type="ECO:0000256" key="1">
    <source>
        <dbReference type="SAM" id="MobiDB-lite"/>
    </source>
</evidence>
<comment type="caution">
    <text evidence="2">The sequence shown here is derived from an EMBL/GenBank/DDBJ whole genome shotgun (WGS) entry which is preliminary data.</text>
</comment>
<organism evidence="2 3">
    <name type="scientific">Araneus ventricosus</name>
    <name type="common">Orbweaver spider</name>
    <name type="synonym">Epeira ventricosa</name>
    <dbReference type="NCBI Taxonomy" id="182803"/>
    <lineage>
        <taxon>Eukaryota</taxon>
        <taxon>Metazoa</taxon>
        <taxon>Ecdysozoa</taxon>
        <taxon>Arthropoda</taxon>
        <taxon>Chelicerata</taxon>
        <taxon>Arachnida</taxon>
        <taxon>Araneae</taxon>
        <taxon>Araneomorphae</taxon>
        <taxon>Entelegynae</taxon>
        <taxon>Araneoidea</taxon>
        <taxon>Araneidae</taxon>
        <taxon>Araneus</taxon>
    </lineage>
</organism>
<sequence>NEKADHLAKRATIGGTGFNLQKPVSFLKKTLTQLSPEYWQREREEEKTGRYTFDVLPKVALSSGPGTKFYTQLDMAHFLASSKDSDWTAVHVGTPFHYATACPLTLSFHSKTPSTIHKLPWLRNLVSNPHLKKKNHPKPPHSQSHPPQTDLRSRNKDGTWRSSTPRVRRYAIELKEGGILLPP</sequence>
<protein>
    <recommendedName>
        <fullName evidence="4">RNase H type-1 domain-containing protein</fullName>
    </recommendedName>
</protein>
<gene>
    <name evidence="2" type="ORF">AVEN_196554_1</name>
</gene>